<dbReference type="AlphaFoldDB" id="A0A4U2YVC7"/>
<feature type="compositionally biased region" description="Low complexity" evidence="1">
    <location>
        <begin position="147"/>
        <end position="182"/>
    </location>
</feature>
<protein>
    <submittedName>
        <fullName evidence="2">Uncharacterized protein</fullName>
    </submittedName>
</protein>
<evidence type="ECO:0000256" key="1">
    <source>
        <dbReference type="SAM" id="MobiDB-lite"/>
    </source>
</evidence>
<dbReference type="RefSeq" id="WP_137064545.1">
    <property type="nucleotide sequence ID" value="NZ_CP040748.1"/>
</dbReference>
<sequence>MGLRKQKSLIEKAQDVAEQAKPQVEAVLAQASELAQEGLKQAAPLIEQGKAATVAGLAQAVDVASSATESAQHFVDAKAAELNPAPPKSKGGKLRKVLLFGGLAAVLGVVAKKLSAKKESAKWQPASTPATPTPPPASNSGAHVADDPAGADPAEALADATEAPHPVTTPDNPADVVDVPPTEGYSSGEKPSRD</sequence>
<gene>
    <name evidence="2" type="ORF">FC770_02605</name>
</gene>
<feature type="region of interest" description="Disordered" evidence="1">
    <location>
        <begin position="117"/>
        <end position="194"/>
    </location>
</feature>
<dbReference type="OrthoDB" id="10017178at2"/>
<proteinExistence type="predicted"/>
<name>A0A4U2YVC7_9ACTN</name>
<reference evidence="2 3" key="1">
    <citation type="submission" date="2019-04" db="EMBL/GenBank/DDBJ databases">
        <authorList>
            <person name="Dong K."/>
        </authorList>
    </citation>
    <scope>NUCLEOTIDE SEQUENCE [LARGE SCALE GENOMIC DNA]</scope>
    <source>
        <strain evidence="3">dk3543</strain>
    </source>
</reference>
<keyword evidence="3" id="KW-1185">Reference proteome</keyword>
<dbReference type="Proteomes" id="UP000307808">
    <property type="component" value="Unassembled WGS sequence"/>
</dbReference>
<organism evidence="2 3">
    <name type="scientific">Nocardioides jishulii</name>
    <dbReference type="NCBI Taxonomy" id="2575440"/>
    <lineage>
        <taxon>Bacteria</taxon>
        <taxon>Bacillati</taxon>
        <taxon>Actinomycetota</taxon>
        <taxon>Actinomycetes</taxon>
        <taxon>Propionibacteriales</taxon>
        <taxon>Nocardioidaceae</taxon>
        <taxon>Nocardioides</taxon>
    </lineage>
</organism>
<dbReference type="EMBL" id="SZPY01000001">
    <property type="protein sequence ID" value="TKI64081.1"/>
    <property type="molecule type" value="Genomic_DNA"/>
</dbReference>
<comment type="caution">
    <text evidence="2">The sequence shown here is derived from an EMBL/GenBank/DDBJ whole genome shotgun (WGS) entry which is preliminary data.</text>
</comment>
<evidence type="ECO:0000313" key="2">
    <source>
        <dbReference type="EMBL" id="TKI64081.1"/>
    </source>
</evidence>
<accession>A0A4U2YVC7</accession>
<evidence type="ECO:0000313" key="3">
    <source>
        <dbReference type="Proteomes" id="UP000307808"/>
    </source>
</evidence>